<keyword evidence="2" id="KW-1185">Reference proteome</keyword>
<reference evidence="1" key="1">
    <citation type="journal article" date="2023" name="Mol. Ecol. Resour.">
        <title>Chromosome-level genome assembly of a triploid poplar Populus alba 'Berolinensis'.</title>
        <authorList>
            <person name="Chen S."/>
            <person name="Yu Y."/>
            <person name="Wang X."/>
            <person name="Wang S."/>
            <person name="Zhang T."/>
            <person name="Zhou Y."/>
            <person name="He R."/>
            <person name="Meng N."/>
            <person name="Wang Y."/>
            <person name="Liu W."/>
            <person name="Liu Z."/>
            <person name="Liu J."/>
            <person name="Guo Q."/>
            <person name="Huang H."/>
            <person name="Sederoff R.R."/>
            <person name="Wang G."/>
            <person name="Qu G."/>
            <person name="Chen S."/>
        </authorList>
    </citation>
    <scope>NUCLEOTIDE SEQUENCE</scope>
    <source>
        <strain evidence="1">SC-2020</strain>
    </source>
</reference>
<sequence>MGYEQQQHHLQESISLYKDFKVAHDAISQQSIFTPFSIREKGSELRLNWSLLQHINHGFSFLSSLFHRVSSLESCMLWNGCFTYWHFLIRIPCRLFRQKSNHNLSQLMQFVENMRSKVKKLQKTLENLWCNDSFKIVLRGDKHSKVLAITESKRKRSRKCIPMNPKIRDCAGR</sequence>
<proteinExistence type="predicted"/>
<dbReference type="AlphaFoldDB" id="A0AAD6M0I0"/>
<name>A0AAD6M0I0_9ROSI</name>
<comment type="caution">
    <text evidence="1">The sequence shown here is derived from an EMBL/GenBank/DDBJ whole genome shotgun (WGS) entry which is preliminary data.</text>
</comment>
<evidence type="ECO:0000313" key="1">
    <source>
        <dbReference type="EMBL" id="KAJ6976575.1"/>
    </source>
</evidence>
<gene>
    <name evidence="1" type="ORF">NC653_028663</name>
</gene>
<dbReference type="Proteomes" id="UP001164929">
    <property type="component" value="Chromosome 12"/>
</dbReference>
<protein>
    <submittedName>
        <fullName evidence="1">Uncharacterized protein</fullName>
    </submittedName>
</protein>
<accession>A0AAD6M0I0</accession>
<evidence type="ECO:0000313" key="2">
    <source>
        <dbReference type="Proteomes" id="UP001164929"/>
    </source>
</evidence>
<dbReference type="EMBL" id="JAQIZT010000012">
    <property type="protein sequence ID" value="KAJ6976575.1"/>
    <property type="molecule type" value="Genomic_DNA"/>
</dbReference>
<organism evidence="1 2">
    <name type="scientific">Populus alba x Populus x berolinensis</name>
    <dbReference type="NCBI Taxonomy" id="444605"/>
    <lineage>
        <taxon>Eukaryota</taxon>
        <taxon>Viridiplantae</taxon>
        <taxon>Streptophyta</taxon>
        <taxon>Embryophyta</taxon>
        <taxon>Tracheophyta</taxon>
        <taxon>Spermatophyta</taxon>
        <taxon>Magnoliopsida</taxon>
        <taxon>eudicotyledons</taxon>
        <taxon>Gunneridae</taxon>
        <taxon>Pentapetalae</taxon>
        <taxon>rosids</taxon>
        <taxon>fabids</taxon>
        <taxon>Malpighiales</taxon>
        <taxon>Salicaceae</taxon>
        <taxon>Saliceae</taxon>
        <taxon>Populus</taxon>
    </lineage>
</organism>